<keyword evidence="2" id="KW-1185">Reference proteome</keyword>
<evidence type="ECO:0000313" key="1">
    <source>
        <dbReference type="EMBL" id="SHH68918.1"/>
    </source>
</evidence>
<protein>
    <submittedName>
        <fullName evidence="1">Uncharacterized protein</fullName>
    </submittedName>
</protein>
<proteinExistence type="predicted"/>
<evidence type="ECO:0000313" key="2">
    <source>
        <dbReference type="Proteomes" id="UP000183954"/>
    </source>
</evidence>
<reference evidence="2" key="1">
    <citation type="submission" date="2016-11" db="EMBL/GenBank/DDBJ databases">
        <authorList>
            <person name="Varghese N."/>
            <person name="Submissions S."/>
        </authorList>
    </citation>
    <scope>NUCLEOTIDE SEQUENCE [LARGE SCALE GENOMIC DNA]</scope>
    <source>
        <strain evidence="2">DSM 15449</strain>
    </source>
</reference>
<sequence>MHEMLKRLMLVELRKQGYHRAQYDTEKDAVLPSPDFPEILMKEHEIWRPREKPDPPFVLGELWQSAKEKAEIERKLVYRTFLPILNKATEMAAAWENAKPMPIRAVSEFRLLSEYNNIVLAARDDGDHGLHFTTWQYDYNRKSVGRGHYTTNYEEAKKDFATRSGLIQEKILFQPEQLKQIYSALLFQGKNDDELTYDTEKGLHAVIEKLETICPDLKELQAQQNREAELEVEL</sequence>
<name>A0A1M5V1E0_9FIRM</name>
<dbReference type="AlphaFoldDB" id="A0A1M5V1E0"/>
<dbReference type="Proteomes" id="UP000183954">
    <property type="component" value="Unassembled WGS sequence"/>
</dbReference>
<dbReference type="STRING" id="1121420.SAMN02746098_01153"/>
<gene>
    <name evidence="1" type="ORF">SAMN02746098_01153</name>
</gene>
<dbReference type="EMBL" id="FQXJ01000004">
    <property type="protein sequence ID" value="SHH68918.1"/>
    <property type="molecule type" value="Genomic_DNA"/>
</dbReference>
<dbReference type="RefSeq" id="WP_073028494.1">
    <property type="nucleotide sequence ID" value="NZ_FQXJ01000004.1"/>
</dbReference>
<accession>A0A1M5V1E0</accession>
<organism evidence="1 2">
    <name type="scientific">Desulfosporosinus lacus DSM 15449</name>
    <dbReference type="NCBI Taxonomy" id="1121420"/>
    <lineage>
        <taxon>Bacteria</taxon>
        <taxon>Bacillati</taxon>
        <taxon>Bacillota</taxon>
        <taxon>Clostridia</taxon>
        <taxon>Eubacteriales</taxon>
        <taxon>Desulfitobacteriaceae</taxon>
        <taxon>Desulfosporosinus</taxon>
    </lineage>
</organism>